<feature type="transmembrane region" description="Helical" evidence="6">
    <location>
        <begin position="281"/>
        <end position="299"/>
    </location>
</feature>
<dbReference type="KEGG" id="hhl:Halha_2435"/>
<dbReference type="InterPro" id="IPR005495">
    <property type="entry name" value="LptG/LptF_permease"/>
</dbReference>
<evidence type="ECO:0000256" key="5">
    <source>
        <dbReference type="ARBA" id="ARBA00023136"/>
    </source>
</evidence>
<dbReference type="PANTHER" id="PTHR33529:SF6">
    <property type="entry name" value="YJGP_YJGQ FAMILY PERMEASE"/>
    <property type="match status" value="1"/>
</dbReference>
<keyword evidence="5 6" id="KW-0472">Membrane</keyword>
<dbReference type="GO" id="GO:0043190">
    <property type="term" value="C:ATP-binding cassette (ABC) transporter complex"/>
    <property type="evidence" value="ECO:0007669"/>
    <property type="project" value="TreeGrafter"/>
</dbReference>
<evidence type="ECO:0000256" key="6">
    <source>
        <dbReference type="SAM" id="Phobius"/>
    </source>
</evidence>
<evidence type="ECO:0000313" key="7">
    <source>
        <dbReference type="EMBL" id="AGB42309.1"/>
    </source>
</evidence>
<feature type="transmembrane region" description="Helical" evidence="6">
    <location>
        <begin position="103"/>
        <end position="121"/>
    </location>
</feature>
<protein>
    <submittedName>
        <fullName evidence="7">Putative permease</fullName>
    </submittedName>
</protein>
<feature type="transmembrane region" description="Helical" evidence="6">
    <location>
        <begin position="338"/>
        <end position="357"/>
    </location>
</feature>
<proteinExistence type="predicted"/>
<evidence type="ECO:0000256" key="4">
    <source>
        <dbReference type="ARBA" id="ARBA00022989"/>
    </source>
</evidence>
<feature type="transmembrane region" description="Helical" evidence="6">
    <location>
        <begin position="306"/>
        <end position="326"/>
    </location>
</feature>
<dbReference type="AlphaFoldDB" id="L0KD81"/>
<evidence type="ECO:0000313" key="8">
    <source>
        <dbReference type="Proteomes" id="UP000010880"/>
    </source>
</evidence>
<dbReference type="STRING" id="748449.Halha_2435"/>
<dbReference type="eggNOG" id="COG0795">
    <property type="taxonomic scope" value="Bacteria"/>
</dbReference>
<keyword evidence="8" id="KW-1185">Reference proteome</keyword>
<evidence type="ECO:0000256" key="2">
    <source>
        <dbReference type="ARBA" id="ARBA00022475"/>
    </source>
</evidence>
<keyword evidence="3 6" id="KW-0812">Transmembrane</keyword>
<evidence type="ECO:0000256" key="1">
    <source>
        <dbReference type="ARBA" id="ARBA00004651"/>
    </source>
</evidence>
<dbReference type="RefSeq" id="WP_015328023.1">
    <property type="nucleotide sequence ID" value="NC_019978.1"/>
</dbReference>
<feature type="transmembrane region" description="Helical" evidence="6">
    <location>
        <begin position="20"/>
        <end position="37"/>
    </location>
</feature>
<name>L0KD81_HALHC</name>
<reference evidence="8" key="1">
    <citation type="submission" date="2012-02" db="EMBL/GenBank/DDBJ databases">
        <title>The complete genome of Halobacteroides halobius DSM 5150.</title>
        <authorList>
            <person name="Lucas S."/>
            <person name="Copeland A."/>
            <person name="Lapidus A."/>
            <person name="Glavina del Rio T."/>
            <person name="Dalin E."/>
            <person name="Tice H."/>
            <person name="Bruce D."/>
            <person name="Goodwin L."/>
            <person name="Pitluck S."/>
            <person name="Peters L."/>
            <person name="Mikhailova N."/>
            <person name="Gu W."/>
            <person name="Kyrpides N."/>
            <person name="Mavromatis K."/>
            <person name="Ivanova N."/>
            <person name="Brettin T."/>
            <person name="Detter J.C."/>
            <person name="Han C."/>
            <person name="Larimer F."/>
            <person name="Land M."/>
            <person name="Hauser L."/>
            <person name="Markowitz V."/>
            <person name="Cheng J.-F."/>
            <person name="Hugenholtz P."/>
            <person name="Woyke T."/>
            <person name="Wu D."/>
            <person name="Tindall B."/>
            <person name="Pomrenke H."/>
            <person name="Brambilla E."/>
            <person name="Klenk H.-P."/>
            <person name="Eisen J.A."/>
        </authorList>
    </citation>
    <scope>NUCLEOTIDE SEQUENCE [LARGE SCALE GENOMIC DNA]</scope>
    <source>
        <strain evidence="8">ATCC 35273 / DSM 5150 / MD-1</strain>
    </source>
</reference>
<evidence type="ECO:0000256" key="3">
    <source>
        <dbReference type="ARBA" id="ARBA00022692"/>
    </source>
</evidence>
<dbReference type="HOGENOM" id="CLU_028799_3_2_9"/>
<dbReference type="PANTHER" id="PTHR33529">
    <property type="entry name" value="SLR0882 PROTEIN-RELATED"/>
    <property type="match status" value="1"/>
</dbReference>
<dbReference type="EMBL" id="CP003359">
    <property type="protein sequence ID" value="AGB42309.1"/>
    <property type="molecule type" value="Genomic_DNA"/>
</dbReference>
<feature type="transmembrane region" description="Helical" evidence="6">
    <location>
        <begin position="57"/>
        <end position="82"/>
    </location>
</feature>
<organism evidence="7 8">
    <name type="scientific">Halobacteroides halobius (strain ATCC 35273 / DSM 5150 / MD-1)</name>
    <dbReference type="NCBI Taxonomy" id="748449"/>
    <lineage>
        <taxon>Bacteria</taxon>
        <taxon>Bacillati</taxon>
        <taxon>Bacillota</taxon>
        <taxon>Clostridia</taxon>
        <taxon>Halanaerobiales</taxon>
        <taxon>Halobacteroidaceae</taxon>
        <taxon>Halobacteroides</taxon>
    </lineage>
</organism>
<dbReference type="GO" id="GO:0015920">
    <property type="term" value="P:lipopolysaccharide transport"/>
    <property type="evidence" value="ECO:0007669"/>
    <property type="project" value="TreeGrafter"/>
</dbReference>
<comment type="subcellular location">
    <subcellularLocation>
        <location evidence="1">Cell membrane</location>
        <topology evidence="1">Multi-pass membrane protein</topology>
    </subcellularLocation>
</comment>
<accession>L0KD81</accession>
<sequence>MLFKLRLVDRYLGKEFLKPFIFSIFTLTVLMISSYLFELTDLILVKQVPLNKVLKLLLYKIPGVMVQSFAISILFATLLSLSQLVKKNEVIAFRMGGVSLQRLLLPFLIVALVVSISTFFINEQLVPWTNHRAENIVRRIILKQGLPDLKEGSFFKGLDKRYFYIGKIDEQEDKFYEIMLYELAKDKKFPRLITAKMGYFKDKVWHLVDGLVNKFNQQGELIYQSAFKELKINVNQKLENFYGQQKTTSEMSREELLKDIKLFKESGLDVSSLLVDYHLKLAKPFACFIFVLIGAPLTVRSKQGRIFGVIASIVIVFLYYVILSFSRSLGRNGLLNPLLAAWLPNLIFSVIGIYLIIKEEL</sequence>
<dbReference type="Pfam" id="PF03739">
    <property type="entry name" value="LptF_LptG"/>
    <property type="match status" value="1"/>
</dbReference>
<dbReference type="Proteomes" id="UP000010880">
    <property type="component" value="Chromosome"/>
</dbReference>
<keyword evidence="2" id="KW-1003">Cell membrane</keyword>
<keyword evidence="4 6" id="KW-1133">Transmembrane helix</keyword>
<gene>
    <name evidence="7" type="ordered locus">Halha_2435</name>
</gene>